<evidence type="ECO:0000313" key="9">
    <source>
        <dbReference type="Proteomes" id="UP000231279"/>
    </source>
</evidence>
<keyword evidence="6" id="KW-0456">Lyase</keyword>
<keyword evidence="3" id="KW-0255">Endonuclease</keyword>
<dbReference type="CDD" id="cd01061">
    <property type="entry name" value="RNase_T2_euk"/>
    <property type="match status" value="1"/>
</dbReference>
<keyword evidence="9" id="KW-1185">Reference proteome</keyword>
<dbReference type="EC" id="3.1.27.1" evidence="8"/>
<keyword evidence="2" id="KW-0540">Nuclease</keyword>
<dbReference type="GO" id="GO:0016787">
    <property type="term" value="F:hydrolase activity"/>
    <property type="evidence" value="ECO:0007669"/>
    <property type="project" value="UniProtKB-KW"/>
</dbReference>
<proteinExistence type="inferred from homology"/>
<comment type="similarity">
    <text evidence="1 7">Belongs to the RNase T2 family.</text>
</comment>
<keyword evidence="4 8" id="KW-0378">Hydrolase</keyword>
<evidence type="ECO:0000256" key="1">
    <source>
        <dbReference type="ARBA" id="ARBA00007469"/>
    </source>
</evidence>
<dbReference type="Pfam" id="PF00445">
    <property type="entry name" value="Ribonuclease_T2"/>
    <property type="match status" value="1"/>
</dbReference>
<evidence type="ECO:0000256" key="3">
    <source>
        <dbReference type="ARBA" id="ARBA00022759"/>
    </source>
</evidence>
<dbReference type="PANTHER" id="PTHR11240:SF75">
    <property type="entry name" value="RIBONUCLEASE 3"/>
    <property type="match status" value="1"/>
</dbReference>
<dbReference type="AlphaFoldDB" id="A0A2G9FZP8"/>
<dbReference type="InterPro" id="IPR018188">
    <property type="entry name" value="RNase_T2_His_AS_1"/>
</dbReference>
<dbReference type="PANTHER" id="PTHR11240">
    <property type="entry name" value="RIBONUCLEASE T2"/>
    <property type="match status" value="1"/>
</dbReference>
<dbReference type="OrthoDB" id="1610668at2759"/>
<organism evidence="8 9">
    <name type="scientific">Handroanthus impetiginosus</name>
    <dbReference type="NCBI Taxonomy" id="429701"/>
    <lineage>
        <taxon>Eukaryota</taxon>
        <taxon>Viridiplantae</taxon>
        <taxon>Streptophyta</taxon>
        <taxon>Embryophyta</taxon>
        <taxon>Tracheophyta</taxon>
        <taxon>Spermatophyta</taxon>
        <taxon>Magnoliopsida</taxon>
        <taxon>eudicotyledons</taxon>
        <taxon>Gunneridae</taxon>
        <taxon>Pentapetalae</taxon>
        <taxon>asterids</taxon>
        <taxon>lamiids</taxon>
        <taxon>Lamiales</taxon>
        <taxon>Bignoniaceae</taxon>
        <taxon>Crescentiina</taxon>
        <taxon>Tabebuia alliance</taxon>
        <taxon>Handroanthus</taxon>
    </lineage>
</organism>
<dbReference type="InterPro" id="IPR036430">
    <property type="entry name" value="RNase_T2-like_sf"/>
</dbReference>
<name>A0A2G9FZP8_9LAMI</name>
<sequence length="228" mass="26182">MKIPQKMHHILIIVVSIFSTTYSYDHFKLVQHWPTAFCILNPCNPTRFPLPREFKIHGLWPDNFNGPQLAYCPMPSTDYDYKLFVEVPFRTRLDNDWIDLERSHATTVRYQDVWHQQWEKHGKCGISNFNQTAYFNKAIELKSQFNLFSILQQNGISNGGTVDLRAVNTSITIAIGEKPIIRCKVDTHNANRRLLSEIVLCFDPNGIAVVDCGQTTLQNCGSGHVLFP</sequence>
<dbReference type="GO" id="GO:0033897">
    <property type="term" value="F:ribonuclease T2 activity"/>
    <property type="evidence" value="ECO:0007669"/>
    <property type="project" value="InterPro"/>
</dbReference>
<evidence type="ECO:0000256" key="2">
    <source>
        <dbReference type="ARBA" id="ARBA00022722"/>
    </source>
</evidence>
<dbReference type="GO" id="GO:0006401">
    <property type="term" value="P:RNA catabolic process"/>
    <property type="evidence" value="ECO:0007669"/>
    <property type="project" value="TreeGrafter"/>
</dbReference>
<dbReference type="Proteomes" id="UP000231279">
    <property type="component" value="Unassembled WGS sequence"/>
</dbReference>
<dbReference type="PROSITE" id="PS00530">
    <property type="entry name" value="RNASE_T2_1"/>
    <property type="match status" value="1"/>
</dbReference>
<evidence type="ECO:0000256" key="4">
    <source>
        <dbReference type="ARBA" id="ARBA00022801"/>
    </source>
</evidence>
<dbReference type="GO" id="GO:0003723">
    <property type="term" value="F:RNA binding"/>
    <property type="evidence" value="ECO:0007669"/>
    <property type="project" value="InterPro"/>
</dbReference>
<dbReference type="SUPFAM" id="SSF55895">
    <property type="entry name" value="Ribonuclease Rh-like"/>
    <property type="match status" value="1"/>
</dbReference>
<keyword evidence="5" id="KW-1015">Disulfide bond</keyword>
<dbReference type="EMBL" id="NKXS01008459">
    <property type="protein sequence ID" value="PIM98364.1"/>
    <property type="molecule type" value="Genomic_DNA"/>
</dbReference>
<dbReference type="InterPro" id="IPR033697">
    <property type="entry name" value="Ribonuclease_T2_eukaryotic"/>
</dbReference>
<evidence type="ECO:0000256" key="6">
    <source>
        <dbReference type="ARBA" id="ARBA00023239"/>
    </source>
</evidence>
<comment type="caution">
    <text evidence="8">The sequence shown here is derived from an EMBL/GenBank/DDBJ whole genome shotgun (WGS) entry which is preliminary data.</text>
</comment>
<dbReference type="Gene3D" id="3.90.730.10">
    <property type="entry name" value="Ribonuclease T2-like"/>
    <property type="match status" value="1"/>
</dbReference>
<evidence type="ECO:0000256" key="5">
    <source>
        <dbReference type="ARBA" id="ARBA00023157"/>
    </source>
</evidence>
<dbReference type="InterPro" id="IPR001568">
    <property type="entry name" value="RNase_T2-like"/>
</dbReference>
<gene>
    <name evidence="8" type="ORF">CDL12_29157</name>
</gene>
<evidence type="ECO:0000256" key="7">
    <source>
        <dbReference type="RuleBase" id="RU004328"/>
    </source>
</evidence>
<reference evidence="9" key="1">
    <citation type="journal article" date="2018" name="Gigascience">
        <title>Genome assembly of the Pink Ipe (Handroanthus impetiginosus, Bignoniaceae), a highly valued, ecologically keystone Neotropical timber forest tree.</title>
        <authorList>
            <person name="Silva-Junior O.B."/>
            <person name="Grattapaglia D."/>
            <person name="Novaes E."/>
            <person name="Collevatti R.G."/>
        </authorList>
    </citation>
    <scope>NUCLEOTIDE SEQUENCE [LARGE SCALE GENOMIC DNA]</scope>
    <source>
        <strain evidence="9">cv. UFG-1</strain>
    </source>
</reference>
<dbReference type="GO" id="GO:0005576">
    <property type="term" value="C:extracellular region"/>
    <property type="evidence" value="ECO:0007669"/>
    <property type="project" value="TreeGrafter"/>
</dbReference>
<protein>
    <submittedName>
        <fullName evidence="8">Ribonuclease, T2 family</fullName>
        <ecNumber evidence="8">3.1.27.1</ecNumber>
    </submittedName>
</protein>
<accession>A0A2G9FZP8</accession>
<evidence type="ECO:0000313" key="8">
    <source>
        <dbReference type="EMBL" id="PIM98364.1"/>
    </source>
</evidence>